<sequence>MESEDAVFENMYQAAYVGEAVSVPVMFPLTISQVIMTLAAGDMDEVKRWKLMASDSWAQEGLMSIEEDEFEEDEYEEEEGEVLETYPQDPWEGDLDRHKRSRHPDALLPLLQRCMAKPEDMPTLREVFERCIDAVYTKSAGDFMKLYQTDQTAGFQQYSVYETDQYIQTFIQENILDANVDPFEIALRRRRDGGFNSMPTTPIRPPSRTVRQTSVPL</sequence>
<name>A0ACB9ZBG2_9PEZI</name>
<dbReference type="EMBL" id="MU393434">
    <property type="protein sequence ID" value="KAI4868973.1"/>
    <property type="molecule type" value="Genomic_DNA"/>
</dbReference>
<evidence type="ECO:0000313" key="2">
    <source>
        <dbReference type="Proteomes" id="UP001497700"/>
    </source>
</evidence>
<keyword evidence="2" id="KW-1185">Reference proteome</keyword>
<proteinExistence type="predicted"/>
<gene>
    <name evidence="1" type="ORF">F4820DRAFT_408429</name>
</gene>
<reference evidence="1 2" key="1">
    <citation type="journal article" date="2022" name="New Phytol.">
        <title>Ecological generalism drives hyperdiversity of secondary metabolite gene clusters in xylarialean endophytes.</title>
        <authorList>
            <person name="Franco M.E.E."/>
            <person name="Wisecaver J.H."/>
            <person name="Arnold A.E."/>
            <person name="Ju Y.M."/>
            <person name="Slot J.C."/>
            <person name="Ahrendt S."/>
            <person name="Moore L.P."/>
            <person name="Eastman K.E."/>
            <person name="Scott K."/>
            <person name="Konkel Z."/>
            <person name="Mondo S.J."/>
            <person name="Kuo A."/>
            <person name="Hayes R.D."/>
            <person name="Haridas S."/>
            <person name="Andreopoulos B."/>
            <person name="Riley R."/>
            <person name="LaButti K."/>
            <person name="Pangilinan J."/>
            <person name="Lipzen A."/>
            <person name="Amirebrahimi M."/>
            <person name="Yan J."/>
            <person name="Adam C."/>
            <person name="Keymanesh K."/>
            <person name="Ng V."/>
            <person name="Louie K."/>
            <person name="Northen T."/>
            <person name="Drula E."/>
            <person name="Henrissat B."/>
            <person name="Hsieh H.M."/>
            <person name="Youens-Clark K."/>
            <person name="Lutzoni F."/>
            <person name="Miadlikowska J."/>
            <person name="Eastwood D.C."/>
            <person name="Hamelin R.C."/>
            <person name="Grigoriev I.V."/>
            <person name="U'Ren J.M."/>
        </authorList>
    </citation>
    <scope>NUCLEOTIDE SEQUENCE [LARGE SCALE GENOMIC DNA]</scope>
    <source>
        <strain evidence="1 2">CBS 119005</strain>
    </source>
</reference>
<comment type="caution">
    <text evidence="1">The sequence shown here is derived from an EMBL/GenBank/DDBJ whole genome shotgun (WGS) entry which is preliminary data.</text>
</comment>
<organism evidence="1 2">
    <name type="scientific">Hypoxylon rubiginosum</name>
    <dbReference type="NCBI Taxonomy" id="110542"/>
    <lineage>
        <taxon>Eukaryota</taxon>
        <taxon>Fungi</taxon>
        <taxon>Dikarya</taxon>
        <taxon>Ascomycota</taxon>
        <taxon>Pezizomycotina</taxon>
        <taxon>Sordariomycetes</taxon>
        <taxon>Xylariomycetidae</taxon>
        <taxon>Xylariales</taxon>
        <taxon>Hypoxylaceae</taxon>
        <taxon>Hypoxylon</taxon>
    </lineage>
</organism>
<protein>
    <submittedName>
        <fullName evidence="1">Uncharacterized protein</fullName>
    </submittedName>
</protein>
<evidence type="ECO:0000313" key="1">
    <source>
        <dbReference type="EMBL" id="KAI4868973.1"/>
    </source>
</evidence>
<dbReference type="Proteomes" id="UP001497700">
    <property type="component" value="Unassembled WGS sequence"/>
</dbReference>
<accession>A0ACB9ZBG2</accession>